<accession>A0A1B7TEP9</accession>
<dbReference type="EMBL" id="LXPE01000010">
    <property type="protein sequence ID" value="OBA27178.1"/>
    <property type="molecule type" value="Genomic_DNA"/>
</dbReference>
<keyword evidence="2" id="KW-1185">Reference proteome</keyword>
<sequence>MPKLAEFSIDYNNRKLLTDGDVNKWNMAKFIARIEYKQEFERLLQEMAPFQLN</sequence>
<organism evidence="1 2">
    <name type="scientific">Hanseniaspora valbyensis NRRL Y-1626</name>
    <dbReference type="NCBI Taxonomy" id="766949"/>
    <lineage>
        <taxon>Eukaryota</taxon>
        <taxon>Fungi</taxon>
        <taxon>Dikarya</taxon>
        <taxon>Ascomycota</taxon>
        <taxon>Saccharomycotina</taxon>
        <taxon>Saccharomycetes</taxon>
        <taxon>Saccharomycodales</taxon>
        <taxon>Saccharomycodaceae</taxon>
        <taxon>Hanseniaspora</taxon>
    </lineage>
</organism>
<reference evidence="2" key="1">
    <citation type="journal article" date="2016" name="Proc. Natl. Acad. Sci. U.S.A.">
        <title>Comparative genomics of biotechnologically important yeasts.</title>
        <authorList>
            <person name="Riley R."/>
            <person name="Haridas S."/>
            <person name="Wolfe K.H."/>
            <person name="Lopes M.R."/>
            <person name="Hittinger C.T."/>
            <person name="Goeker M."/>
            <person name="Salamov A.A."/>
            <person name="Wisecaver J.H."/>
            <person name="Long T.M."/>
            <person name="Calvey C.H."/>
            <person name="Aerts A.L."/>
            <person name="Barry K.W."/>
            <person name="Choi C."/>
            <person name="Clum A."/>
            <person name="Coughlan A.Y."/>
            <person name="Deshpande S."/>
            <person name="Douglass A.P."/>
            <person name="Hanson S.J."/>
            <person name="Klenk H.-P."/>
            <person name="LaButti K.M."/>
            <person name="Lapidus A."/>
            <person name="Lindquist E.A."/>
            <person name="Lipzen A.M."/>
            <person name="Meier-Kolthoff J.P."/>
            <person name="Ohm R.A."/>
            <person name="Otillar R.P."/>
            <person name="Pangilinan J.L."/>
            <person name="Peng Y."/>
            <person name="Rokas A."/>
            <person name="Rosa C.A."/>
            <person name="Scheuner C."/>
            <person name="Sibirny A.A."/>
            <person name="Slot J.C."/>
            <person name="Stielow J.B."/>
            <person name="Sun H."/>
            <person name="Kurtzman C.P."/>
            <person name="Blackwell M."/>
            <person name="Grigoriev I.V."/>
            <person name="Jeffries T.W."/>
        </authorList>
    </citation>
    <scope>NUCLEOTIDE SEQUENCE [LARGE SCALE GENOMIC DNA]</scope>
    <source>
        <strain evidence="2">NRRL Y-1626</strain>
    </source>
</reference>
<proteinExistence type="predicted"/>
<protein>
    <submittedName>
        <fullName evidence="1">Uncharacterized protein</fullName>
    </submittedName>
</protein>
<dbReference type="AlphaFoldDB" id="A0A1B7TEP9"/>
<dbReference type="Proteomes" id="UP000092321">
    <property type="component" value="Unassembled WGS sequence"/>
</dbReference>
<evidence type="ECO:0000313" key="2">
    <source>
        <dbReference type="Proteomes" id="UP000092321"/>
    </source>
</evidence>
<name>A0A1B7TEP9_9ASCO</name>
<comment type="caution">
    <text evidence="1">The sequence shown here is derived from an EMBL/GenBank/DDBJ whole genome shotgun (WGS) entry which is preliminary data.</text>
</comment>
<evidence type="ECO:0000313" key="1">
    <source>
        <dbReference type="EMBL" id="OBA27178.1"/>
    </source>
</evidence>
<gene>
    <name evidence="1" type="ORF">HANVADRAFT_2008</name>
</gene>